<evidence type="ECO:0000313" key="1">
    <source>
        <dbReference type="Proteomes" id="UP000887580"/>
    </source>
</evidence>
<dbReference type="WBParaSite" id="PS1159_v2.g1668.t1">
    <property type="protein sequence ID" value="PS1159_v2.g1668.t1"/>
    <property type="gene ID" value="PS1159_v2.g1668"/>
</dbReference>
<protein>
    <submittedName>
        <fullName evidence="2">UPAR/Ly6 domain-containing protein</fullName>
    </submittedName>
</protein>
<accession>A0AC35FE94</accession>
<reference evidence="2" key="1">
    <citation type="submission" date="2022-11" db="UniProtKB">
        <authorList>
            <consortium name="WormBaseParasite"/>
        </authorList>
    </citation>
    <scope>IDENTIFICATION</scope>
</reference>
<organism evidence="1 2">
    <name type="scientific">Panagrolaimus sp. PS1159</name>
    <dbReference type="NCBI Taxonomy" id="55785"/>
    <lineage>
        <taxon>Eukaryota</taxon>
        <taxon>Metazoa</taxon>
        <taxon>Ecdysozoa</taxon>
        <taxon>Nematoda</taxon>
        <taxon>Chromadorea</taxon>
        <taxon>Rhabditida</taxon>
        <taxon>Tylenchina</taxon>
        <taxon>Panagrolaimomorpha</taxon>
        <taxon>Panagrolaimoidea</taxon>
        <taxon>Panagrolaimidae</taxon>
        <taxon>Panagrolaimus</taxon>
    </lineage>
</organism>
<sequence>MKFITIIGLFACISVVIGLKCVITSDDGSSTSNQPCNSKYCYTVSYNRQSDGVKTDETYHGCGDQISDDDVRPYNAKTCDEYGKTGTQKADRDGVHVELYCCTSDLCNSATTFSFLGIFAFVILSKVIFS</sequence>
<evidence type="ECO:0000313" key="2">
    <source>
        <dbReference type="WBParaSite" id="PS1159_v2.g1668.t1"/>
    </source>
</evidence>
<name>A0AC35FE94_9BILA</name>
<dbReference type="Proteomes" id="UP000887580">
    <property type="component" value="Unplaced"/>
</dbReference>
<proteinExistence type="predicted"/>